<dbReference type="InterPro" id="IPR003616">
    <property type="entry name" value="Post-SET_dom"/>
</dbReference>
<dbReference type="Pfam" id="PF00856">
    <property type="entry name" value="SET"/>
    <property type="match status" value="1"/>
</dbReference>
<dbReference type="InterPro" id="IPR053201">
    <property type="entry name" value="Flavunoidine_N-MTase"/>
</dbReference>
<organism evidence="6 7">
    <name type="scientific">Nocardia salmonicida</name>
    <dbReference type="NCBI Taxonomy" id="53431"/>
    <lineage>
        <taxon>Bacteria</taxon>
        <taxon>Bacillati</taxon>
        <taxon>Actinomycetota</taxon>
        <taxon>Actinomycetes</taxon>
        <taxon>Mycobacteriales</taxon>
        <taxon>Nocardiaceae</taxon>
        <taxon>Nocardia</taxon>
    </lineage>
</organism>
<feature type="region of interest" description="Disordered" evidence="3">
    <location>
        <begin position="197"/>
        <end position="251"/>
    </location>
</feature>
<evidence type="ECO:0000256" key="2">
    <source>
        <dbReference type="ARBA" id="ARBA00022691"/>
    </source>
</evidence>
<evidence type="ECO:0000256" key="3">
    <source>
        <dbReference type="SAM" id="MobiDB-lite"/>
    </source>
</evidence>
<sequence length="251" mass="27155">MPAAATTELANLTEPLEDAGSQQDCRAESTTADRTAMFEHLTERVDRAATATDSFVVRSVRGKGRGVFATRSWRPCELVISARITAMSPRRTVYSFQTGHDFHCEFDEPARLINHSCAPNLGIADNTAGAFDFLALLPINVGDELTWDYASSEYHSIAVPVCHCGAPTCRGTVTGYAGLNPTQRSNLTHTASYLTRPVPPIPTRDPSTRCTGPDEGVTEAERARQAPDNPLGRSAAIRVSPASLPPIRECR</sequence>
<dbReference type="SMART" id="SM00317">
    <property type="entry name" value="SET"/>
    <property type="match status" value="1"/>
</dbReference>
<reference evidence="6 7" key="1">
    <citation type="submission" date="2022-10" db="EMBL/GenBank/DDBJ databases">
        <title>The complete genomes of actinobacterial strains from the NBC collection.</title>
        <authorList>
            <person name="Joergensen T.S."/>
            <person name="Alvarez Arevalo M."/>
            <person name="Sterndorff E.B."/>
            <person name="Faurdal D."/>
            <person name="Vuksanovic O."/>
            <person name="Mourched A.-S."/>
            <person name="Charusanti P."/>
            <person name="Shaw S."/>
            <person name="Blin K."/>
            <person name="Weber T."/>
        </authorList>
    </citation>
    <scope>NUCLEOTIDE SEQUENCE [LARGE SCALE GENOMIC DNA]</scope>
    <source>
        <strain evidence="6 7">NBC_01413</strain>
    </source>
</reference>
<dbReference type="PROSITE" id="PS50868">
    <property type="entry name" value="POST_SET"/>
    <property type="match status" value="1"/>
</dbReference>
<dbReference type="Gene3D" id="2.170.270.10">
    <property type="entry name" value="SET domain"/>
    <property type="match status" value="1"/>
</dbReference>
<keyword evidence="7" id="KW-1185">Reference proteome</keyword>
<dbReference type="PANTHER" id="PTHR12350:SF19">
    <property type="entry name" value="SET DOMAIN-CONTAINING PROTEIN"/>
    <property type="match status" value="1"/>
</dbReference>
<dbReference type="Proteomes" id="UP001621418">
    <property type="component" value="Chromosome"/>
</dbReference>
<dbReference type="PROSITE" id="PS50280">
    <property type="entry name" value="SET"/>
    <property type="match status" value="1"/>
</dbReference>
<accession>A0ABZ1NH47</accession>
<evidence type="ECO:0000313" key="6">
    <source>
        <dbReference type="EMBL" id="WTY39286.1"/>
    </source>
</evidence>
<evidence type="ECO:0000259" key="5">
    <source>
        <dbReference type="PROSITE" id="PS50868"/>
    </source>
</evidence>
<dbReference type="EMBL" id="CP109527">
    <property type="protein sequence ID" value="WTY39286.1"/>
    <property type="molecule type" value="Genomic_DNA"/>
</dbReference>
<evidence type="ECO:0000313" key="7">
    <source>
        <dbReference type="Proteomes" id="UP001621418"/>
    </source>
</evidence>
<dbReference type="InterPro" id="IPR001214">
    <property type="entry name" value="SET_dom"/>
</dbReference>
<keyword evidence="2" id="KW-0949">S-adenosyl-L-methionine</keyword>
<name>A0ABZ1NH47_9NOCA</name>
<gene>
    <name evidence="6" type="ORF">OG308_16350</name>
</gene>
<protein>
    <submittedName>
        <fullName evidence="6">SET domain-containing protein-lysine N-methyltransferase</fullName>
    </submittedName>
</protein>
<dbReference type="InterPro" id="IPR046341">
    <property type="entry name" value="SET_dom_sf"/>
</dbReference>
<feature type="domain" description="SET" evidence="4">
    <location>
        <begin position="53"/>
        <end position="150"/>
    </location>
</feature>
<evidence type="ECO:0000256" key="1">
    <source>
        <dbReference type="ARBA" id="ARBA00022679"/>
    </source>
</evidence>
<dbReference type="PANTHER" id="PTHR12350">
    <property type="entry name" value="HISTONE-LYSINE N-METHYLTRANSFERASE-RELATED"/>
    <property type="match status" value="1"/>
</dbReference>
<feature type="domain" description="Post-SET" evidence="5">
    <location>
        <begin position="162"/>
        <end position="174"/>
    </location>
</feature>
<evidence type="ECO:0000259" key="4">
    <source>
        <dbReference type="PROSITE" id="PS50280"/>
    </source>
</evidence>
<proteinExistence type="predicted"/>
<dbReference type="SUPFAM" id="SSF82199">
    <property type="entry name" value="SET domain"/>
    <property type="match status" value="1"/>
</dbReference>
<keyword evidence="1" id="KW-0808">Transferase</keyword>